<dbReference type="PANTHER" id="PTHR12832">
    <property type="entry name" value="TESTIS-SPECIFIC PROTEIN PBS13 T-COMPLEX 11"/>
    <property type="match status" value="1"/>
</dbReference>
<evidence type="ECO:0000313" key="4">
    <source>
        <dbReference type="Proteomes" id="UP000578531"/>
    </source>
</evidence>
<dbReference type="OrthoDB" id="276323at2759"/>
<name>A0A8H6G0F0_9LECA</name>
<dbReference type="GO" id="GO:0010737">
    <property type="term" value="P:protein kinase A signaling"/>
    <property type="evidence" value="ECO:0007669"/>
    <property type="project" value="TreeGrafter"/>
</dbReference>
<organism evidence="3 4">
    <name type="scientific">Letharia columbiana</name>
    <dbReference type="NCBI Taxonomy" id="112416"/>
    <lineage>
        <taxon>Eukaryota</taxon>
        <taxon>Fungi</taxon>
        <taxon>Dikarya</taxon>
        <taxon>Ascomycota</taxon>
        <taxon>Pezizomycotina</taxon>
        <taxon>Lecanoromycetes</taxon>
        <taxon>OSLEUM clade</taxon>
        <taxon>Lecanoromycetidae</taxon>
        <taxon>Lecanorales</taxon>
        <taxon>Lecanorineae</taxon>
        <taxon>Parmeliaceae</taxon>
        <taxon>Letharia</taxon>
    </lineage>
</organism>
<dbReference type="GeneID" id="59285462"/>
<evidence type="ECO:0000256" key="2">
    <source>
        <dbReference type="SAM" id="MobiDB-lite"/>
    </source>
</evidence>
<accession>A0A8H6G0F0</accession>
<dbReference type="PANTHER" id="PTHR12832:SF11">
    <property type="entry name" value="LD23868P"/>
    <property type="match status" value="1"/>
</dbReference>
<feature type="region of interest" description="Disordered" evidence="2">
    <location>
        <begin position="22"/>
        <end position="61"/>
    </location>
</feature>
<evidence type="ECO:0000313" key="3">
    <source>
        <dbReference type="EMBL" id="KAF6238162.1"/>
    </source>
</evidence>
<protein>
    <submittedName>
        <fullName evidence="3">Uncharacterized protein</fullName>
    </submittedName>
</protein>
<dbReference type="Pfam" id="PF05794">
    <property type="entry name" value="Tcp11"/>
    <property type="match status" value="1"/>
</dbReference>
<dbReference type="EMBL" id="JACCJC010000011">
    <property type="protein sequence ID" value="KAF6238162.1"/>
    <property type="molecule type" value="Genomic_DNA"/>
</dbReference>
<dbReference type="AlphaFoldDB" id="A0A8H6G0F0"/>
<sequence length="614" mass="69316">MSGNLRPSKSPLQTSPYVCTRKRKMHGSRRSSVDTCSTEASSKHVMAEKKTKARHSMPALPSTPSASYLLSSGANWEHRAQESPRLLTISTDHSTDFSLISLDPPITQAVLSEIDIPRLKHDLVFRHHLNFDPKIAFRLNTQGPQAEGRRERAVEYWRAIATEIALWSAHGQSIAACPLSRTSCTSLPRPRPRSFPQGTALRLPRLFGAVRDILKHSFPSREWPAIDARLDVKFLMQQLERGICDFTALSDWLGNFLRHFCSPTRDRLLHTMTSAIRLGVENAETDSIIHGLITILELLQGMNLDATNHSIRRLRLAWVEDTIAFEQNAFLGRIADGWDVIGAWTWFKNLQEADEESGSGLWVLVKALTDAVVFYHKNFPSTLSLDYNRLRTVQLNFQALVYQAACRRTLDETLQFLGWTGKILPRSYAELFLRVADLISDQGLHYDYWQKRGPVALEVVRAAYEVCGNRELPASEHLEFAETCLRHCCDPKKPVFGALRSSLARALKDKVDDEVCAIDDLTPVQLMRRLVPQKPGFAVQSENEGLVHIAKRISHIAELHWRIWGPILYEQPMRVGNSSLDHTSLVEDALHGQGSSPSRRTDEFGELPRNTGLS</sequence>
<comment type="caution">
    <text evidence="3">The sequence shown here is derived from an EMBL/GenBank/DDBJ whole genome shotgun (WGS) entry which is preliminary data.</text>
</comment>
<keyword evidence="4" id="KW-1185">Reference proteome</keyword>
<evidence type="ECO:0000256" key="1">
    <source>
        <dbReference type="ARBA" id="ARBA00010954"/>
    </source>
</evidence>
<dbReference type="InterPro" id="IPR008862">
    <property type="entry name" value="Tcp11"/>
</dbReference>
<dbReference type="Proteomes" id="UP000578531">
    <property type="component" value="Unassembled WGS sequence"/>
</dbReference>
<reference evidence="3 4" key="1">
    <citation type="journal article" date="2020" name="Genomics">
        <title>Complete, high-quality genomes from long-read metagenomic sequencing of two wolf lichen thalli reveals enigmatic genome architecture.</title>
        <authorList>
            <person name="McKenzie S.K."/>
            <person name="Walston R.F."/>
            <person name="Allen J.L."/>
        </authorList>
    </citation>
    <scope>NUCLEOTIDE SEQUENCE [LARGE SCALE GENOMIC DNA]</scope>
    <source>
        <strain evidence="3">WasteWater2</strain>
    </source>
</reference>
<feature type="compositionally biased region" description="Basic and acidic residues" evidence="2">
    <location>
        <begin position="41"/>
        <end position="50"/>
    </location>
</feature>
<comment type="similarity">
    <text evidence="1">Belongs to the TCP11 family.</text>
</comment>
<feature type="region of interest" description="Disordered" evidence="2">
    <location>
        <begin position="589"/>
        <end position="614"/>
    </location>
</feature>
<proteinExistence type="inferred from homology"/>
<dbReference type="RefSeq" id="XP_037167476.1">
    <property type="nucleotide sequence ID" value="XM_037305721.1"/>
</dbReference>
<gene>
    <name evidence="3" type="ORF">HO173_003796</name>
</gene>